<dbReference type="Gene3D" id="2.160.10.10">
    <property type="entry name" value="Hexapeptide repeat proteins"/>
    <property type="match status" value="1"/>
</dbReference>
<dbReference type="SUPFAM" id="SSF51161">
    <property type="entry name" value="Trimeric LpxA-like enzymes"/>
    <property type="match status" value="1"/>
</dbReference>
<proteinExistence type="inferred from homology"/>
<dbReference type="InterPro" id="IPR011004">
    <property type="entry name" value="Trimer_LpxA-like_sf"/>
</dbReference>
<dbReference type="PANTHER" id="PTHR35024">
    <property type="entry name" value="HYPOTHETICAL CYTOSOLIC PROTEIN"/>
    <property type="match status" value="1"/>
</dbReference>
<evidence type="ECO:0008006" key="4">
    <source>
        <dbReference type="Google" id="ProtNLM"/>
    </source>
</evidence>
<dbReference type="EMBL" id="LCRN01000013">
    <property type="protein sequence ID" value="KKW36742.1"/>
    <property type="molecule type" value="Genomic_DNA"/>
</dbReference>
<evidence type="ECO:0000313" key="3">
    <source>
        <dbReference type="Proteomes" id="UP000033865"/>
    </source>
</evidence>
<gene>
    <name evidence="2" type="ORF">UY82_C0013G0006</name>
</gene>
<reference evidence="2 3" key="1">
    <citation type="journal article" date="2015" name="Nature">
        <title>rRNA introns, odd ribosomes, and small enigmatic genomes across a large radiation of phyla.</title>
        <authorList>
            <person name="Brown C.T."/>
            <person name="Hug L.A."/>
            <person name="Thomas B.C."/>
            <person name="Sharon I."/>
            <person name="Castelle C.J."/>
            <person name="Singh A."/>
            <person name="Wilkins M.J."/>
            <person name="Williams K.H."/>
            <person name="Banfield J.F."/>
        </authorList>
    </citation>
    <scope>NUCLEOTIDE SEQUENCE [LARGE SCALE GENOMIC DNA]</scope>
</reference>
<dbReference type="InterPro" id="IPR007607">
    <property type="entry name" value="BacA/B"/>
</dbReference>
<name>A0A0G2A767_9BACT</name>
<dbReference type="Proteomes" id="UP000033865">
    <property type="component" value="Unassembled WGS sequence"/>
</dbReference>
<evidence type="ECO:0000313" key="2">
    <source>
        <dbReference type="EMBL" id="KKW36742.1"/>
    </source>
</evidence>
<comment type="caution">
    <text evidence="2">The sequence shown here is derived from an EMBL/GenBank/DDBJ whole genome shotgun (WGS) entry which is preliminary data.</text>
</comment>
<organism evidence="2 3">
    <name type="scientific">Candidatus Uhrbacteria bacterium GW2011_GWC2_53_7</name>
    <dbReference type="NCBI Taxonomy" id="1618986"/>
    <lineage>
        <taxon>Bacteria</taxon>
        <taxon>Candidatus Uhriibacteriota</taxon>
    </lineage>
</organism>
<evidence type="ECO:0000256" key="1">
    <source>
        <dbReference type="ARBA" id="ARBA00044755"/>
    </source>
</evidence>
<accession>A0A0G2A767</accession>
<dbReference type="PANTHER" id="PTHR35024:SF4">
    <property type="entry name" value="POLYMER-FORMING CYTOSKELETAL PROTEIN"/>
    <property type="match status" value="1"/>
</dbReference>
<protein>
    <recommendedName>
        <fullName evidence="4">Integral membrane protein CcmA involved in cell shape determination</fullName>
    </recommendedName>
</protein>
<dbReference type="AlphaFoldDB" id="A0A0G2A767"/>
<comment type="similarity">
    <text evidence="1">Belongs to the bactofilin family.</text>
</comment>
<sequence length="119" mass="12500">MAKEHLQETIIAQGVKVEGDFQSEGDVIIEGEVKGNVKTKAHLRVGESARIHADVSAKSAVVAGEIQGNVTIAERLELGEHSVVKGDITTEVLSIAPGARVNGMLTMGGKQEGVENVET</sequence>
<dbReference type="Pfam" id="PF04519">
    <property type="entry name" value="Bactofilin"/>
    <property type="match status" value="1"/>
</dbReference>